<feature type="transmembrane region" description="Helical" evidence="10">
    <location>
        <begin position="31"/>
        <end position="56"/>
    </location>
</feature>
<evidence type="ECO:0000256" key="1">
    <source>
        <dbReference type="ARBA" id="ARBA00004651"/>
    </source>
</evidence>
<evidence type="ECO:0000256" key="7">
    <source>
        <dbReference type="ARBA" id="ARBA00023136"/>
    </source>
</evidence>
<keyword evidence="8 10" id="KW-0675">Receptor</keyword>
<evidence type="ECO:0000256" key="10">
    <source>
        <dbReference type="RuleBase" id="RU351113"/>
    </source>
</evidence>
<evidence type="ECO:0000256" key="8">
    <source>
        <dbReference type="ARBA" id="ARBA00023170"/>
    </source>
</evidence>
<proteinExistence type="inferred from homology"/>
<dbReference type="InterPro" id="IPR004117">
    <property type="entry name" value="7tm6_olfct_rcpt"/>
</dbReference>
<name>B4JR42_DROGR</name>
<evidence type="ECO:0000313" key="11">
    <source>
        <dbReference type="EMBL" id="EDV99372.1"/>
    </source>
</evidence>
<reference evidence="11 12" key="1">
    <citation type="journal article" date="2007" name="Nature">
        <title>Evolution of genes and genomes on the Drosophila phylogeny.</title>
        <authorList>
            <consortium name="Drosophila 12 Genomes Consortium"/>
            <person name="Clark A.G."/>
            <person name="Eisen M.B."/>
            <person name="Smith D.R."/>
            <person name="Bergman C.M."/>
            <person name="Oliver B."/>
            <person name="Markow T.A."/>
            <person name="Kaufman T.C."/>
            <person name="Kellis M."/>
            <person name="Gelbart W."/>
            <person name="Iyer V.N."/>
            <person name="Pollard D.A."/>
            <person name="Sackton T.B."/>
            <person name="Larracuente A.M."/>
            <person name="Singh N.D."/>
            <person name="Abad J.P."/>
            <person name="Abt D.N."/>
            <person name="Adryan B."/>
            <person name="Aguade M."/>
            <person name="Akashi H."/>
            <person name="Anderson W.W."/>
            <person name="Aquadro C.F."/>
            <person name="Ardell D.H."/>
            <person name="Arguello R."/>
            <person name="Artieri C.G."/>
            <person name="Barbash D.A."/>
            <person name="Barker D."/>
            <person name="Barsanti P."/>
            <person name="Batterham P."/>
            <person name="Batzoglou S."/>
            <person name="Begun D."/>
            <person name="Bhutkar A."/>
            <person name="Blanco E."/>
            <person name="Bosak S.A."/>
            <person name="Bradley R.K."/>
            <person name="Brand A.D."/>
            <person name="Brent M.R."/>
            <person name="Brooks A.N."/>
            <person name="Brown R.H."/>
            <person name="Butlin R.K."/>
            <person name="Caggese C."/>
            <person name="Calvi B.R."/>
            <person name="Bernardo de Carvalho A."/>
            <person name="Caspi A."/>
            <person name="Castrezana S."/>
            <person name="Celniker S.E."/>
            <person name="Chang J.L."/>
            <person name="Chapple C."/>
            <person name="Chatterji S."/>
            <person name="Chinwalla A."/>
            <person name="Civetta A."/>
            <person name="Clifton S.W."/>
            <person name="Comeron J.M."/>
            <person name="Costello J.C."/>
            <person name="Coyne J.A."/>
            <person name="Daub J."/>
            <person name="David R.G."/>
            <person name="Delcher A.L."/>
            <person name="Delehaunty K."/>
            <person name="Do C.B."/>
            <person name="Ebling H."/>
            <person name="Edwards K."/>
            <person name="Eickbush T."/>
            <person name="Evans J.D."/>
            <person name="Filipski A."/>
            <person name="Findeiss S."/>
            <person name="Freyhult E."/>
            <person name="Fulton L."/>
            <person name="Fulton R."/>
            <person name="Garcia A.C."/>
            <person name="Gardiner A."/>
            <person name="Garfield D.A."/>
            <person name="Garvin B.E."/>
            <person name="Gibson G."/>
            <person name="Gilbert D."/>
            <person name="Gnerre S."/>
            <person name="Godfrey J."/>
            <person name="Good R."/>
            <person name="Gotea V."/>
            <person name="Gravely B."/>
            <person name="Greenberg A.J."/>
            <person name="Griffiths-Jones S."/>
            <person name="Gross S."/>
            <person name="Guigo R."/>
            <person name="Gustafson E.A."/>
            <person name="Haerty W."/>
            <person name="Hahn M.W."/>
            <person name="Halligan D.L."/>
            <person name="Halpern A.L."/>
            <person name="Halter G.M."/>
            <person name="Han M.V."/>
            <person name="Heger A."/>
            <person name="Hillier L."/>
            <person name="Hinrichs A.S."/>
            <person name="Holmes I."/>
            <person name="Hoskins R.A."/>
            <person name="Hubisz M.J."/>
            <person name="Hultmark D."/>
            <person name="Huntley M.A."/>
            <person name="Jaffe D.B."/>
            <person name="Jagadeeshan S."/>
            <person name="Jeck W.R."/>
            <person name="Johnson J."/>
            <person name="Jones C.D."/>
            <person name="Jordan W.C."/>
            <person name="Karpen G.H."/>
            <person name="Kataoka E."/>
            <person name="Keightley P.D."/>
            <person name="Kheradpour P."/>
            <person name="Kirkness E.F."/>
            <person name="Koerich L.B."/>
            <person name="Kristiansen K."/>
            <person name="Kudrna D."/>
            <person name="Kulathinal R.J."/>
            <person name="Kumar S."/>
            <person name="Kwok R."/>
            <person name="Lander E."/>
            <person name="Langley C.H."/>
            <person name="Lapoint R."/>
            <person name="Lazzaro B.P."/>
            <person name="Lee S.J."/>
            <person name="Levesque L."/>
            <person name="Li R."/>
            <person name="Lin C.F."/>
            <person name="Lin M.F."/>
            <person name="Lindblad-Toh K."/>
            <person name="Llopart A."/>
            <person name="Long M."/>
            <person name="Low L."/>
            <person name="Lozovsky E."/>
            <person name="Lu J."/>
            <person name="Luo M."/>
            <person name="Machado C.A."/>
            <person name="Makalowski W."/>
            <person name="Marzo M."/>
            <person name="Matsuda M."/>
            <person name="Matzkin L."/>
            <person name="McAllister B."/>
            <person name="McBride C.S."/>
            <person name="McKernan B."/>
            <person name="McKernan K."/>
            <person name="Mendez-Lago M."/>
            <person name="Minx P."/>
            <person name="Mollenhauer M.U."/>
            <person name="Montooth K."/>
            <person name="Mount S.M."/>
            <person name="Mu X."/>
            <person name="Myers E."/>
            <person name="Negre B."/>
            <person name="Newfeld S."/>
            <person name="Nielsen R."/>
            <person name="Noor M.A."/>
            <person name="O'Grady P."/>
            <person name="Pachter L."/>
            <person name="Papaceit M."/>
            <person name="Parisi M.J."/>
            <person name="Parisi M."/>
            <person name="Parts L."/>
            <person name="Pedersen J.S."/>
            <person name="Pesole G."/>
            <person name="Phillippy A.M."/>
            <person name="Ponting C.P."/>
            <person name="Pop M."/>
            <person name="Porcelli D."/>
            <person name="Powell J.R."/>
            <person name="Prohaska S."/>
            <person name="Pruitt K."/>
            <person name="Puig M."/>
            <person name="Quesneville H."/>
            <person name="Ram K.R."/>
            <person name="Rand D."/>
            <person name="Rasmussen M.D."/>
            <person name="Reed L.K."/>
            <person name="Reenan R."/>
            <person name="Reily A."/>
            <person name="Remington K.A."/>
            <person name="Rieger T.T."/>
            <person name="Ritchie M.G."/>
            <person name="Robin C."/>
            <person name="Rogers Y.H."/>
            <person name="Rohde C."/>
            <person name="Rozas J."/>
            <person name="Rubenfield M.J."/>
            <person name="Ruiz A."/>
            <person name="Russo S."/>
            <person name="Salzberg S.L."/>
            <person name="Sanchez-Gracia A."/>
            <person name="Saranga D.J."/>
            <person name="Sato H."/>
            <person name="Schaeffer S.W."/>
            <person name="Schatz M.C."/>
            <person name="Schlenke T."/>
            <person name="Schwartz R."/>
            <person name="Segarra C."/>
            <person name="Singh R.S."/>
            <person name="Sirot L."/>
            <person name="Sirota M."/>
            <person name="Sisneros N.B."/>
            <person name="Smith C.D."/>
            <person name="Smith T.F."/>
            <person name="Spieth J."/>
            <person name="Stage D.E."/>
            <person name="Stark A."/>
            <person name="Stephan W."/>
            <person name="Strausberg R.L."/>
            <person name="Strempel S."/>
            <person name="Sturgill D."/>
            <person name="Sutton G."/>
            <person name="Sutton G.G."/>
            <person name="Tao W."/>
            <person name="Teichmann S."/>
            <person name="Tobari Y.N."/>
            <person name="Tomimura Y."/>
            <person name="Tsolas J.M."/>
            <person name="Valente V.L."/>
            <person name="Venter E."/>
            <person name="Venter J.C."/>
            <person name="Vicario S."/>
            <person name="Vieira F.G."/>
            <person name="Vilella A.J."/>
            <person name="Villasante A."/>
            <person name="Walenz B."/>
            <person name="Wang J."/>
            <person name="Wasserman M."/>
            <person name="Watts T."/>
            <person name="Wilson D."/>
            <person name="Wilson R.K."/>
            <person name="Wing R.A."/>
            <person name="Wolfner M.F."/>
            <person name="Wong A."/>
            <person name="Wong G.K."/>
            <person name="Wu C.I."/>
            <person name="Wu G."/>
            <person name="Yamamoto D."/>
            <person name="Yang H.P."/>
            <person name="Yang S.P."/>
            <person name="Yorke J.A."/>
            <person name="Yoshida K."/>
            <person name="Zdobnov E."/>
            <person name="Zhang P."/>
            <person name="Zhang Y."/>
            <person name="Zimin A.V."/>
            <person name="Baldwin J."/>
            <person name="Abdouelleil A."/>
            <person name="Abdulkadir J."/>
            <person name="Abebe A."/>
            <person name="Abera B."/>
            <person name="Abreu J."/>
            <person name="Acer S.C."/>
            <person name="Aftuck L."/>
            <person name="Alexander A."/>
            <person name="An P."/>
            <person name="Anderson E."/>
            <person name="Anderson S."/>
            <person name="Arachi H."/>
            <person name="Azer M."/>
            <person name="Bachantsang P."/>
            <person name="Barry A."/>
            <person name="Bayul T."/>
            <person name="Berlin A."/>
            <person name="Bessette D."/>
            <person name="Bloom T."/>
            <person name="Blye J."/>
            <person name="Boguslavskiy L."/>
            <person name="Bonnet C."/>
            <person name="Boukhgalter B."/>
            <person name="Bourzgui I."/>
            <person name="Brown A."/>
            <person name="Cahill P."/>
            <person name="Channer S."/>
            <person name="Cheshatsang Y."/>
            <person name="Chuda L."/>
            <person name="Citroen M."/>
            <person name="Collymore A."/>
            <person name="Cooke P."/>
            <person name="Costello M."/>
            <person name="D'Aco K."/>
            <person name="Daza R."/>
            <person name="De Haan G."/>
            <person name="DeGray S."/>
            <person name="DeMaso C."/>
            <person name="Dhargay N."/>
            <person name="Dooley K."/>
            <person name="Dooley E."/>
            <person name="Doricent M."/>
            <person name="Dorje P."/>
            <person name="Dorjee K."/>
            <person name="Dupes A."/>
            <person name="Elong R."/>
            <person name="Falk J."/>
            <person name="Farina A."/>
            <person name="Faro S."/>
            <person name="Ferguson D."/>
            <person name="Fisher S."/>
            <person name="Foley C.D."/>
            <person name="Franke A."/>
            <person name="Friedrich D."/>
            <person name="Gadbois L."/>
            <person name="Gearin G."/>
            <person name="Gearin C.R."/>
            <person name="Giannoukos G."/>
            <person name="Goode T."/>
            <person name="Graham J."/>
            <person name="Grandbois E."/>
            <person name="Grewal S."/>
            <person name="Gyaltsen K."/>
            <person name="Hafez N."/>
            <person name="Hagos B."/>
            <person name="Hall J."/>
            <person name="Henson C."/>
            <person name="Hollinger A."/>
            <person name="Honan T."/>
            <person name="Huard M.D."/>
            <person name="Hughes L."/>
            <person name="Hurhula B."/>
            <person name="Husby M.E."/>
            <person name="Kamat A."/>
            <person name="Kanga B."/>
            <person name="Kashin S."/>
            <person name="Khazanovich D."/>
            <person name="Kisner P."/>
            <person name="Lance K."/>
            <person name="Lara M."/>
            <person name="Lee W."/>
            <person name="Lennon N."/>
            <person name="Letendre F."/>
            <person name="LeVine R."/>
            <person name="Lipovsky A."/>
            <person name="Liu X."/>
            <person name="Liu J."/>
            <person name="Liu S."/>
            <person name="Lokyitsang T."/>
            <person name="Lokyitsang Y."/>
            <person name="Lubonja R."/>
            <person name="Lui A."/>
            <person name="MacDonald P."/>
            <person name="Magnisalis V."/>
            <person name="Maru K."/>
            <person name="Matthews C."/>
            <person name="McCusker W."/>
            <person name="McDonough S."/>
            <person name="Mehta T."/>
            <person name="Meldrim J."/>
            <person name="Meneus L."/>
            <person name="Mihai O."/>
            <person name="Mihalev A."/>
            <person name="Mihova T."/>
            <person name="Mittelman R."/>
            <person name="Mlenga V."/>
            <person name="Montmayeur A."/>
            <person name="Mulrain L."/>
            <person name="Navidi A."/>
            <person name="Naylor J."/>
            <person name="Negash T."/>
            <person name="Nguyen T."/>
            <person name="Nguyen N."/>
            <person name="Nicol R."/>
            <person name="Norbu C."/>
            <person name="Norbu N."/>
            <person name="Novod N."/>
            <person name="O'Neill B."/>
            <person name="Osman S."/>
            <person name="Markiewicz E."/>
            <person name="Oyono O.L."/>
            <person name="Patti C."/>
            <person name="Phunkhang P."/>
            <person name="Pierre F."/>
            <person name="Priest M."/>
            <person name="Raghuraman S."/>
            <person name="Rege F."/>
            <person name="Reyes R."/>
            <person name="Rise C."/>
            <person name="Rogov P."/>
            <person name="Ross K."/>
            <person name="Ryan E."/>
            <person name="Settipalli S."/>
            <person name="Shea T."/>
            <person name="Sherpa N."/>
            <person name="Shi L."/>
            <person name="Shih D."/>
            <person name="Sparrow T."/>
            <person name="Spaulding J."/>
            <person name="Stalker J."/>
            <person name="Stange-Thomann N."/>
            <person name="Stavropoulos S."/>
            <person name="Stone C."/>
            <person name="Strader C."/>
            <person name="Tesfaye S."/>
            <person name="Thomson T."/>
            <person name="Thoulutsang Y."/>
            <person name="Thoulutsang D."/>
            <person name="Topham K."/>
            <person name="Topping I."/>
            <person name="Tsamla T."/>
            <person name="Vassiliev H."/>
            <person name="Vo A."/>
            <person name="Wangchuk T."/>
            <person name="Wangdi T."/>
            <person name="Weiand M."/>
            <person name="Wilkinson J."/>
            <person name="Wilson A."/>
            <person name="Yadav S."/>
            <person name="Young G."/>
            <person name="Yu Q."/>
            <person name="Zembek L."/>
            <person name="Zhong D."/>
            <person name="Zimmer A."/>
            <person name="Zwirko Z."/>
            <person name="Jaffe D.B."/>
            <person name="Alvarez P."/>
            <person name="Brockman W."/>
            <person name="Butler J."/>
            <person name="Chin C."/>
            <person name="Gnerre S."/>
            <person name="Grabherr M."/>
            <person name="Kleber M."/>
            <person name="Mauceli E."/>
            <person name="MacCallum I."/>
        </authorList>
    </citation>
    <scope>NUCLEOTIDE SEQUENCE [LARGE SCALE GENOMIC DNA]</scope>
    <source>
        <strain evidence="12">Tucson 15287-2541.00</strain>
    </source>
</reference>
<dbReference type="GO" id="GO:0005549">
    <property type="term" value="F:odorant binding"/>
    <property type="evidence" value="ECO:0007669"/>
    <property type="project" value="InterPro"/>
</dbReference>
<keyword evidence="6 10" id="KW-1133">Transmembrane helix</keyword>
<dbReference type="GO" id="GO:0005886">
    <property type="term" value="C:plasma membrane"/>
    <property type="evidence" value="ECO:0007669"/>
    <property type="project" value="UniProtKB-SubCell"/>
</dbReference>
<dbReference type="HOGENOM" id="CLU_033399_8_1_1"/>
<gene>
    <name evidence="11" type="primary">Dgri\GH13813</name>
    <name evidence="11" type="ORF">Dgri_GH13813</name>
</gene>
<evidence type="ECO:0000256" key="5">
    <source>
        <dbReference type="ARBA" id="ARBA00022725"/>
    </source>
</evidence>
<sequence length="381" mass="44199">MVIDSTRAYRPLWICFRVLVPTFFGARSRTVFVLMVIVHFLITVMFPLHLLLGLMLQGTPAERLKNLTLSILSTACSLKHIMHVWHLPQMMEIEKLLHELDKSVQSDEEHHYCQETLQCHVNRITRCIYTSFAVVYIAYIPTILLAILAEPRELLYVAWLPFDWRQSGLHYSLAFSYQILSIMIECMQALANDIYSPLTLCYVSGHIHLLGIRVSRLGVYQKSERQTRQQLRACFEDYSLLMRLYQLTRETISSVQFIQVVFCGTNLCIVVSYVLLFVRDTLSLMYNAVLFIVICLQLFPSCYFASDVAEEACQLPYAIFSSNWYEQSAHIRRNILVFTQLTLRVANQRMMAGFLELNLNTFFTTLKMAYSLFAVVSQVKN</sequence>
<feature type="transmembrane region" description="Helical" evidence="10">
    <location>
        <begin position="257"/>
        <end position="278"/>
    </location>
</feature>
<dbReference type="FunCoup" id="B4JR42">
    <property type="interactions" value="41"/>
</dbReference>
<dbReference type="InParanoid" id="B4JR42"/>
<comment type="caution">
    <text evidence="10">Lacks conserved residue(s) required for the propagation of feature annotation.</text>
</comment>
<keyword evidence="2" id="KW-1003">Cell membrane</keyword>
<dbReference type="STRING" id="7222.B4JR42"/>
<organism evidence="12">
    <name type="scientific">Drosophila grimshawi</name>
    <name type="common">Hawaiian fruit fly</name>
    <name type="synonym">Idiomyia grimshawi</name>
    <dbReference type="NCBI Taxonomy" id="7222"/>
    <lineage>
        <taxon>Eukaryota</taxon>
        <taxon>Metazoa</taxon>
        <taxon>Ecdysozoa</taxon>
        <taxon>Arthropoda</taxon>
        <taxon>Hexapoda</taxon>
        <taxon>Insecta</taxon>
        <taxon>Pterygota</taxon>
        <taxon>Neoptera</taxon>
        <taxon>Endopterygota</taxon>
        <taxon>Diptera</taxon>
        <taxon>Brachycera</taxon>
        <taxon>Muscomorpha</taxon>
        <taxon>Ephydroidea</taxon>
        <taxon>Drosophilidae</taxon>
        <taxon>Drosophila</taxon>
        <taxon>Hawaiian Drosophila</taxon>
    </lineage>
</organism>
<comment type="subcellular location">
    <subcellularLocation>
        <location evidence="1 10">Cell membrane</location>
        <topology evidence="1 10">Multi-pass membrane protein</topology>
    </subcellularLocation>
</comment>
<keyword evidence="4 10" id="KW-0812">Transmembrane</keyword>
<comment type="similarity">
    <text evidence="10">Belongs to the insect chemoreceptor superfamily. Heteromeric odorant receptor channel (TC 1.A.69) family.</text>
</comment>
<dbReference type="GO" id="GO:0004984">
    <property type="term" value="F:olfactory receptor activity"/>
    <property type="evidence" value="ECO:0007669"/>
    <property type="project" value="InterPro"/>
</dbReference>
<feature type="transmembrane region" description="Helical" evidence="10">
    <location>
        <begin position="127"/>
        <end position="149"/>
    </location>
</feature>
<keyword evidence="5 10" id="KW-0552">Olfaction</keyword>
<dbReference type="AlphaFoldDB" id="B4JR42"/>
<evidence type="ECO:0000256" key="9">
    <source>
        <dbReference type="ARBA" id="ARBA00023224"/>
    </source>
</evidence>
<dbReference type="Proteomes" id="UP000001070">
    <property type="component" value="Unassembled WGS sequence"/>
</dbReference>
<dbReference type="PANTHER" id="PTHR21137">
    <property type="entry name" value="ODORANT RECEPTOR"/>
    <property type="match status" value="1"/>
</dbReference>
<dbReference type="eggNOG" id="ENOG502TBPZ">
    <property type="taxonomic scope" value="Eukaryota"/>
</dbReference>
<dbReference type="PhylomeDB" id="B4JR42"/>
<keyword evidence="3 10" id="KW-0716">Sensory transduction</keyword>
<dbReference type="OMA" id="AIFSSRW"/>
<dbReference type="PANTHER" id="PTHR21137:SF35">
    <property type="entry name" value="ODORANT RECEPTOR 19A-RELATED"/>
    <property type="match status" value="1"/>
</dbReference>
<dbReference type="Pfam" id="PF02949">
    <property type="entry name" value="7tm_6"/>
    <property type="match status" value="1"/>
</dbReference>
<evidence type="ECO:0000313" key="12">
    <source>
        <dbReference type="Proteomes" id="UP000001070"/>
    </source>
</evidence>
<evidence type="ECO:0000256" key="2">
    <source>
        <dbReference type="ARBA" id="ARBA00022475"/>
    </source>
</evidence>
<accession>B4JR42</accession>
<evidence type="ECO:0000256" key="6">
    <source>
        <dbReference type="ARBA" id="ARBA00022989"/>
    </source>
</evidence>
<dbReference type="GO" id="GO:0007165">
    <property type="term" value="P:signal transduction"/>
    <property type="evidence" value="ECO:0007669"/>
    <property type="project" value="UniProtKB-KW"/>
</dbReference>
<evidence type="ECO:0000256" key="4">
    <source>
        <dbReference type="ARBA" id="ARBA00022692"/>
    </source>
</evidence>
<keyword evidence="9 10" id="KW-0807">Transducer</keyword>
<dbReference type="KEGG" id="dgr:6566699"/>
<feature type="transmembrane region" description="Helical" evidence="10">
    <location>
        <begin position="284"/>
        <end position="305"/>
    </location>
</feature>
<dbReference type="EMBL" id="CH916372">
    <property type="protein sequence ID" value="EDV99372.1"/>
    <property type="molecule type" value="Genomic_DNA"/>
</dbReference>
<dbReference type="OrthoDB" id="5846619at2759"/>
<keyword evidence="7 10" id="KW-0472">Membrane</keyword>
<evidence type="ECO:0000256" key="3">
    <source>
        <dbReference type="ARBA" id="ARBA00022606"/>
    </source>
</evidence>
<protein>
    <recommendedName>
        <fullName evidence="10">Odorant receptor</fullName>
    </recommendedName>
</protein>
<keyword evidence="12" id="KW-1185">Reference proteome</keyword>